<evidence type="ECO:0000256" key="1">
    <source>
        <dbReference type="SAM" id="Phobius"/>
    </source>
</evidence>
<feature type="transmembrane region" description="Helical" evidence="1">
    <location>
        <begin position="131"/>
        <end position="151"/>
    </location>
</feature>
<organism evidence="2 3">
    <name type="scientific">Fulvimarina manganoxydans</name>
    <dbReference type="NCBI Taxonomy" id="937218"/>
    <lineage>
        <taxon>Bacteria</taxon>
        <taxon>Pseudomonadati</taxon>
        <taxon>Pseudomonadota</taxon>
        <taxon>Alphaproteobacteria</taxon>
        <taxon>Hyphomicrobiales</taxon>
        <taxon>Aurantimonadaceae</taxon>
        <taxon>Fulvimarina</taxon>
    </lineage>
</organism>
<feature type="transmembrane region" description="Helical" evidence="1">
    <location>
        <begin position="82"/>
        <end position="103"/>
    </location>
</feature>
<reference evidence="2 3" key="1">
    <citation type="submission" date="2017-04" db="EMBL/GenBank/DDBJ databases">
        <authorList>
            <person name="Afonso C.L."/>
            <person name="Miller P.J."/>
            <person name="Scott M.A."/>
            <person name="Spackman E."/>
            <person name="Goraichik I."/>
            <person name="Dimitrov K.M."/>
            <person name="Suarez D.L."/>
            <person name="Swayne D.E."/>
        </authorList>
    </citation>
    <scope>NUCLEOTIDE SEQUENCE [LARGE SCALE GENOMIC DNA]</scope>
    <source>
        <strain evidence="2 3">CGMCC 1.10972</strain>
    </source>
</reference>
<dbReference type="Pfam" id="PF10027">
    <property type="entry name" value="DUF2269"/>
    <property type="match status" value="1"/>
</dbReference>
<keyword evidence="3" id="KW-1185">Reference proteome</keyword>
<keyword evidence="1" id="KW-1133">Transmembrane helix</keyword>
<dbReference type="OrthoDB" id="9786302at2"/>
<evidence type="ECO:0000313" key="2">
    <source>
        <dbReference type="EMBL" id="SMC53823.1"/>
    </source>
</evidence>
<feature type="transmembrane region" description="Helical" evidence="1">
    <location>
        <begin position="12"/>
        <end position="32"/>
    </location>
</feature>
<dbReference type="STRING" id="937218.SAMN06297251_103248"/>
<dbReference type="InterPro" id="IPR018729">
    <property type="entry name" value="DUF2269_transmembrane"/>
</dbReference>
<protein>
    <submittedName>
        <fullName evidence="2">Uncharacterized membrane protein</fullName>
    </submittedName>
</protein>
<dbReference type="EMBL" id="FWXR01000003">
    <property type="protein sequence ID" value="SMC53823.1"/>
    <property type="molecule type" value="Genomic_DNA"/>
</dbReference>
<proteinExistence type="predicted"/>
<evidence type="ECO:0000313" key="3">
    <source>
        <dbReference type="Proteomes" id="UP000192656"/>
    </source>
</evidence>
<sequence>MDTYFLIKTLHILGATVIFGTGLGTAFQMLSAHRRGDPSGIALVARNVVSADWVFTTPAVILQPITGTALALLAGYSLWDDWILGSILLYGLAGACWLPVVWIQYRLRDLARNAAETGQDLPAEYHRLFRWWFALGWPAFGAMLVVFHLMVSKPTL</sequence>
<keyword evidence="1" id="KW-0812">Transmembrane</keyword>
<feature type="transmembrane region" description="Helical" evidence="1">
    <location>
        <begin position="53"/>
        <end position="76"/>
    </location>
</feature>
<keyword evidence="1" id="KW-0472">Membrane</keyword>
<gene>
    <name evidence="2" type="ORF">SAMN06297251_103248</name>
</gene>
<dbReference type="RefSeq" id="WP_084409061.1">
    <property type="nucleotide sequence ID" value="NZ_FWXR01000003.1"/>
</dbReference>
<accession>A0A1W1ZZL7</accession>
<dbReference type="Proteomes" id="UP000192656">
    <property type="component" value="Unassembled WGS sequence"/>
</dbReference>
<name>A0A1W1ZZL7_9HYPH</name>
<dbReference type="AlphaFoldDB" id="A0A1W1ZZL7"/>